<dbReference type="Pfam" id="PF07517">
    <property type="entry name" value="SecA_DEAD"/>
    <property type="match status" value="1"/>
</dbReference>
<dbReference type="GO" id="GO:0006605">
    <property type="term" value="P:protein targeting"/>
    <property type="evidence" value="ECO:0007669"/>
    <property type="project" value="InterPro"/>
</dbReference>
<reference evidence="7" key="1">
    <citation type="submission" date="2020-06" db="EMBL/GenBank/DDBJ databases">
        <authorList>
            <person name="Li T."/>
            <person name="Hu X."/>
            <person name="Zhang T."/>
            <person name="Song X."/>
            <person name="Zhang H."/>
            <person name="Dai N."/>
            <person name="Sheng W."/>
            <person name="Hou X."/>
            <person name="Wei L."/>
        </authorList>
    </citation>
    <scope>NUCLEOTIDE SEQUENCE</scope>
    <source>
        <strain evidence="7">KEN8</strain>
        <tissue evidence="7">Leaf</tissue>
    </source>
</reference>
<evidence type="ECO:0000256" key="1">
    <source>
        <dbReference type="ARBA" id="ARBA00012047"/>
    </source>
</evidence>
<reference evidence="7" key="2">
    <citation type="journal article" date="2024" name="Plant">
        <title>Genomic evolution and insights into agronomic trait innovations of Sesamum species.</title>
        <authorList>
            <person name="Miao H."/>
            <person name="Wang L."/>
            <person name="Qu L."/>
            <person name="Liu H."/>
            <person name="Sun Y."/>
            <person name="Le M."/>
            <person name="Wang Q."/>
            <person name="Wei S."/>
            <person name="Zheng Y."/>
            <person name="Lin W."/>
            <person name="Duan Y."/>
            <person name="Cao H."/>
            <person name="Xiong S."/>
            <person name="Wang X."/>
            <person name="Wei L."/>
            <person name="Li C."/>
            <person name="Ma Q."/>
            <person name="Ju M."/>
            <person name="Zhao R."/>
            <person name="Li G."/>
            <person name="Mu C."/>
            <person name="Tian Q."/>
            <person name="Mei H."/>
            <person name="Zhang T."/>
            <person name="Gao T."/>
            <person name="Zhang H."/>
        </authorList>
    </citation>
    <scope>NUCLEOTIDE SEQUENCE</scope>
    <source>
        <strain evidence="7">KEN8</strain>
    </source>
</reference>
<feature type="domain" description="SecA family profile" evidence="6">
    <location>
        <begin position="174"/>
        <end position="267"/>
    </location>
</feature>
<keyword evidence="5" id="KW-0812">Transmembrane</keyword>
<evidence type="ECO:0000256" key="5">
    <source>
        <dbReference type="SAM" id="Phobius"/>
    </source>
</evidence>
<accession>A0AAW2SCE6</accession>
<comment type="caution">
    <text evidence="7">The sequence shown here is derived from an EMBL/GenBank/DDBJ whole genome shotgun (WGS) entry which is preliminary data.</text>
</comment>
<dbReference type="Gene3D" id="3.90.1440.10">
    <property type="entry name" value="SecA, preprotein cross-linking domain"/>
    <property type="match status" value="1"/>
</dbReference>
<dbReference type="InterPro" id="IPR027417">
    <property type="entry name" value="P-loop_NTPase"/>
</dbReference>
<dbReference type="Gene3D" id="3.40.50.300">
    <property type="entry name" value="P-loop containing nucleotide triphosphate hydrolases"/>
    <property type="match status" value="1"/>
</dbReference>
<keyword evidence="5" id="KW-0472">Membrane</keyword>
<evidence type="ECO:0000256" key="3">
    <source>
        <dbReference type="ARBA" id="ARBA00023010"/>
    </source>
</evidence>
<dbReference type="InterPro" id="IPR000185">
    <property type="entry name" value="SecA"/>
</dbReference>
<dbReference type="GO" id="GO:0006886">
    <property type="term" value="P:intracellular protein transport"/>
    <property type="evidence" value="ECO:0007669"/>
    <property type="project" value="InterPro"/>
</dbReference>
<dbReference type="SMART" id="SM00957">
    <property type="entry name" value="SecA_DEAD"/>
    <property type="match status" value="1"/>
</dbReference>
<dbReference type="PRINTS" id="PR00906">
    <property type="entry name" value="SECA"/>
</dbReference>
<proteinExistence type="predicted"/>
<feature type="transmembrane region" description="Helical" evidence="5">
    <location>
        <begin position="240"/>
        <end position="262"/>
    </location>
</feature>
<dbReference type="PANTHER" id="PTHR30612">
    <property type="entry name" value="SECA INNER MEMBRANE COMPONENT OF SEC PROTEIN SECRETION SYSTEM"/>
    <property type="match status" value="1"/>
</dbReference>
<name>A0AAW2SCE6_9LAMI</name>
<dbReference type="InterPro" id="IPR014018">
    <property type="entry name" value="SecA_motor_DEAD"/>
</dbReference>
<sequence length="267" mass="29797">MEILIVMFNWTKEVKLGQIGVKHQTRKHLAHKETASVEDKASSYLIEGTREGGARELVPRLEAGSRLSAASKHHVVVGGHPLFTELTLHFGKLPAAVYNRRLEWRSADRRHVEAEGASADGRRAGTVLEAVQRGVPSISMNRRLERRRRRKWGEVTPHRRSKSVRRSAAASGLAKEGLPIQNETVTLASISYQNFFLQFPKLCGMTGTAATESAEFESIYKLKVTIVPTNKPMIRKVHSCACLCIMEAMNLVVAFILFGLGFQNPRK</sequence>
<dbReference type="PROSITE" id="PS51196">
    <property type="entry name" value="SECA_MOTOR_DEAD"/>
    <property type="match status" value="1"/>
</dbReference>
<dbReference type="GO" id="GO:0017038">
    <property type="term" value="P:protein import"/>
    <property type="evidence" value="ECO:0007669"/>
    <property type="project" value="InterPro"/>
</dbReference>
<keyword evidence="3" id="KW-0811">Translocation</keyword>
<dbReference type="InterPro" id="IPR011115">
    <property type="entry name" value="SecA_DEAD"/>
</dbReference>
<protein>
    <recommendedName>
        <fullName evidence="1">chloroplast protein-transporting ATPase</fullName>
        <ecNumber evidence="1">7.4.2.4</ecNumber>
    </recommendedName>
</protein>
<gene>
    <name evidence="7" type="ORF">Scaly_0335300</name>
</gene>
<dbReference type="GO" id="GO:0016464">
    <property type="term" value="F:chloroplast protein-transporting ATPase activity"/>
    <property type="evidence" value="ECO:0007669"/>
    <property type="project" value="UniProtKB-EC"/>
</dbReference>
<dbReference type="GO" id="GO:0016020">
    <property type="term" value="C:membrane"/>
    <property type="evidence" value="ECO:0007669"/>
    <property type="project" value="InterPro"/>
</dbReference>
<dbReference type="GO" id="GO:0005524">
    <property type="term" value="F:ATP binding"/>
    <property type="evidence" value="ECO:0007669"/>
    <property type="project" value="InterPro"/>
</dbReference>
<dbReference type="EC" id="7.4.2.4" evidence="1"/>
<evidence type="ECO:0000259" key="6">
    <source>
        <dbReference type="PROSITE" id="PS51196"/>
    </source>
</evidence>
<keyword evidence="2" id="KW-0813">Transport</keyword>
<keyword evidence="5" id="KW-1133">Transmembrane helix</keyword>
<comment type="catalytic activity">
    <reaction evidence="4">
        <text>ATP + H2O + chloroplast-proteinSide 1 = ADP + phosphate + chloroplast-proteinSide 2.</text>
        <dbReference type="EC" id="7.4.2.4"/>
    </reaction>
</comment>
<keyword evidence="2" id="KW-0653">Protein transport</keyword>
<evidence type="ECO:0000313" key="7">
    <source>
        <dbReference type="EMBL" id="KAL0389782.1"/>
    </source>
</evidence>
<dbReference type="PANTHER" id="PTHR30612:SF0">
    <property type="entry name" value="CHLOROPLAST PROTEIN-TRANSPORTING ATPASE"/>
    <property type="match status" value="1"/>
</dbReference>
<dbReference type="AlphaFoldDB" id="A0AAW2SCE6"/>
<evidence type="ECO:0000256" key="4">
    <source>
        <dbReference type="ARBA" id="ARBA00034043"/>
    </source>
</evidence>
<evidence type="ECO:0000256" key="2">
    <source>
        <dbReference type="ARBA" id="ARBA00022927"/>
    </source>
</evidence>
<organism evidence="7">
    <name type="scientific">Sesamum calycinum</name>
    <dbReference type="NCBI Taxonomy" id="2727403"/>
    <lineage>
        <taxon>Eukaryota</taxon>
        <taxon>Viridiplantae</taxon>
        <taxon>Streptophyta</taxon>
        <taxon>Embryophyta</taxon>
        <taxon>Tracheophyta</taxon>
        <taxon>Spermatophyta</taxon>
        <taxon>Magnoliopsida</taxon>
        <taxon>eudicotyledons</taxon>
        <taxon>Gunneridae</taxon>
        <taxon>Pentapetalae</taxon>
        <taxon>asterids</taxon>
        <taxon>lamiids</taxon>
        <taxon>Lamiales</taxon>
        <taxon>Pedaliaceae</taxon>
        <taxon>Sesamum</taxon>
    </lineage>
</organism>
<dbReference type="SUPFAM" id="SSF52540">
    <property type="entry name" value="P-loop containing nucleoside triphosphate hydrolases"/>
    <property type="match status" value="1"/>
</dbReference>
<dbReference type="EMBL" id="JACGWM010000002">
    <property type="protein sequence ID" value="KAL0389782.1"/>
    <property type="molecule type" value="Genomic_DNA"/>
</dbReference>